<sequence length="614" mass="67942">MTRDKDVAQNSSTVYKYGAVEVPKDALFHGDQANPADVSSPLADSLKPSSASTMPMYDQKRTLYRNLILSRHLSSALLQRMWEFSVIMLLTVIGPSNSFHLIATYGITVNLTVVLFSPSIGSYIDEANRLRAVVLVTSMQNTCVVGCCICFIIALWGHIATGWALSLCVGLIHVGGALNMLFQGLSNVILERDWVVVLAEDDDAWLRSITTNLKAIDLSSNVVAPFLVSVIQSVGSNCAVAWTLSILNFLMIYMQYLALLRIYQEVPALAIKDRGVQRSNHDAQVGDDAVYLDKTEEGPEKGRITESHASYKRITQKFSHFFGLIESRFSAVFRNGFLHAQIYARQRTFLPGLAMAMLYFTVLTFHNTMLAYLLSQGLHLNYVAMAQGGSAAMGVLGTLFYKWAATRFGTVCVGIMGLWQQVACLTVAVAALYVPLWRRDRHNHAEEVNVVSIATAFFMGSVGLSRLGLIAFDVAGAQLFQYLVDEESRGVVGGFQRTLESMFELLMYFLVLWRPRPDQFPSSAAFSYITVVAAALIFSFFACRVRGIGFVVLKGGFETDENRIIDHGGSRPAAASSPILSYNHYDKWPVSDSFRLVGIKIESSSQETAKQFRD</sequence>
<feature type="transmembrane region" description="Helical" evidence="7">
    <location>
        <begin position="453"/>
        <end position="474"/>
    </location>
</feature>
<gene>
    <name evidence="8" type="ORF">Naga_100004g134</name>
</gene>
<comment type="similarity">
    <text evidence="2 7">Belongs to the ferroportin (FP) (TC 2.A.100) family. SLC40A subfamily.</text>
</comment>
<evidence type="ECO:0000313" key="8">
    <source>
        <dbReference type="EMBL" id="EWM28280.1"/>
    </source>
</evidence>
<evidence type="ECO:0000256" key="6">
    <source>
        <dbReference type="ARBA" id="ARBA00023136"/>
    </source>
</evidence>
<dbReference type="EMBL" id="AZIL01000352">
    <property type="protein sequence ID" value="EWM28280.1"/>
    <property type="molecule type" value="Genomic_DNA"/>
</dbReference>
<keyword evidence="3 7" id="KW-0813">Transport</keyword>
<evidence type="ECO:0000256" key="2">
    <source>
        <dbReference type="ARBA" id="ARBA00006279"/>
    </source>
</evidence>
<comment type="caution">
    <text evidence="8">The sequence shown here is derived from an EMBL/GenBank/DDBJ whole genome shotgun (WGS) entry which is preliminary data.</text>
</comment>
<keyword evidence="4 7" id="KW-0812">Transmembrane</keyword>
<evidence type="ECO:0000256" key="1">
    <source>
        <dbReference type="ARBA" id="ARBA00004141"/>
    </source>
</evidence>
<feature type="transmembrane region" description="Helical" evidence="7">
    <location>
        <begin position="132"/>
        <end position="156"/>
    </location>
</feature>
<evidence type="ECO:0000256" key="4">
    <source>
        <dbReference type="ARBA" id="ARBA00022692"/>
    </source>
</evidence>
<dbReference type="GO" id="GO:0016020">
    <property type="term" value="C:membrane"/>
    <property type="evidence" value="ECO:0007669"/>
    <property type="project" value="UniProtKB-SubCell"/>
</dbReference>
<dbReference type="InterPro" id="IPR036259">
    <property type="entry name" value="MFS_trans_sf"/>
</dbReference>
<dbReference type="Proteomes" id="UP000019335">
    <property type="component" value="Chromosome 5"/>
</dbReference>
<evidence type="ECO:0000256" key="3">
    <source>
        <dbReference type="ARBA" id="ARBA00022448"/>
    </source>
</evidence>
<accession>W7TME7</accession>
<evidence type="ECO:0000256" key="5">
    <source>
        <dbReference type="ARBA" id="ARBA00022989"/>
    </source>
</evidence>
<dbReference type="PANTHER" id="PTHR11660">
    <property type="entry name" value="SOLUTE CARRIER FAMILY 40 MEMBER"/>
    <property type="match status" value="1"/>
</dbReference>
<proteinExistence type="inferred from homology"/>
<protein>
    <recommendedName>
        <fullName evidence="7">Solute carrier family 40 member</fullName>
    </recommendedName>
</protein>
<dbReference type="PANTHER" id="PTHR11660:SF57">
    <property type="entry name" value="SOLUTE CARRIER FAMILY 40 MEMBER"/>
    <property type="match status" value="1"/>
</dbReference>
<evidence type="ECO:0000313" key="9">
    <source>
        <dbReference type="Proteomes" id="UP000019335"/>
    </source>
</evidence>
<dbReference type="Pfam" id="PF06963">
    <property type="entry name" value="FPN1"/>
    <property type="match status" value="1"/>
</dbReference>
<feature type="transmembrane region" description="Helical" evidence="7">
    <location>
        <begin position="73"/>
        <end position="93"/>
    </location>
</feature>
<feature type="transmembrane region" description="Helical" evidence="7">
    <location>
        <begin position="240"/>
        <end position="259"/>
    </location>
</feature>
<keyword evidence="5 7" id="KW-1133">Transmembrane helix</keyword>
<dbReference type="AlphaFoldDB" id="W7TME7"/>
<feature type="transmembrane region" description="Helical" evidence="7">
    <location>
        <begin position="525"/>
        <end position="543"/>
    </location>
</feature>
<keyword evidence="6 7" id="KW-0472">Membrane</keyword>
<comment type="function">
    <text evidence="7">May be involved in iron transport and iron homeostasis.</text>
</comment>
<feature type="transmembrane region" description="Helical" evidence="7">
    <location>
        <begin position="99"/>
        <end position="120"/>
    </location>
</feature>
<organism evidence="8 9">
    <name type="scientific">Nannochloropsis gaditana</name>
    <dbReference type="NCBI Taxonomy" id="72520"/>
    <lineage>
        <taxon>Eukaryota</taxon>
        <taxon>Sar</taxon>
        <taxon>Stramenopiles</taxon>
        <taxon>Ochrophyta</taxon>
        <taxon>Eustigmatophyceae</taxon>
        <taxon>Eustigmatales</taxon>
        <taxon>Monodopsidaceae</taxon>
        <taxon>Nannochloropsis</taxon>
    </lineage>
</organism>
<feature type="transmembrane region" description="Helical" evidence="7">
    <location>
        <begin position="408"/>
        <end position="433"/>
    </location>
</feature>
<reference evidence="8 9" key="1">
    <citation type="journal article" date="2014" name="Mol. Plant">
        <title>Chromosome Scale Genome Assembly and Transcriptome Profiling of Nannochloropsis gaditana in Nitrogen Depletion.</title>
        <authorList>
            <person name="Corteggiani Carpinelli E."/>
            <person name="Telatin A."/>
            <person name="Vitulo N."/>
            <person name="Forcato C."/>
            <person name="D'Angelo M."/>
            <person name="Schiavon R."/>
            <person name="Vezzi A."/>
            <person name="Giacometti G.M."/>
            <person name="Morosinotto T."/>
            <person name="Valle G."/>
        </authorList>
    </citation>
    <scope>NUCLEOTIDE SEQUENCE [LARGE SCALE GENOMIC DNA]</scope>
    <source>
        <strain evidence="8 9">B-31</strain>
    </source>
</reference>
<feature type="transmembrane region" description="Helical" evidence="7">
    <location>
        <begin position="162"/>
        <end position="182"/>
    </location>
</feature>
<dbReference type="OrthoDB" id="648861at2759"/>
<keyword evidence="7" id="KW-0406">Ion transport</keyword>
<keyword evidence="9" id="KW-1185">Reference proteome</keyword>
<feature type="transmembrane region" description="Helical" evidence="7">
    <location>
        <begin position="349"/>
        <end position="374"/>
    </location>
</feature>
<feature type="transmembrane region" description="Helical" evidence="7">
    <location>
        <begin position="380"/>
        <end position="401"/>
    </location>
</feature>
<dbReference type="SUPFAM" id="SSF103473">
    <property type="entry name" value="MFS general substrate transporter"/>
    <property type="match status" value="1"/>
</dbReference>
<name>W7TME7_9STRA</name>
<evidence type="ECO:0000256" key="7">
    <source>
        <dbReference type="RuleBase" id="RU365065"/>
    </source>
</evidence>
<dbReference type="GO" id="GO:0005381">
    <property type="term" value="F:iron ion transmembrane transporter activity"/>
    <property type="evidence" value="ECO:0007669"/>
    <property type="project" value="UniProtKB-UniRule"/>
</dbReference>
<comment type="subcellular location">
    <subcellularLocation>
        <location evidence="1 7">Membrane</location>
        <topology evidence="1 7">Multi-pass membrane protein</topology>
    </subcellularLocation>
</comment>
<dbReference type="InterPro" id="IPR009716">
    <property type="entry name" value="Ferroportin-1"/>
</dbReference>